<proteinExistence type="predicted"/>
<dbReference type="EMBL" id="AGNL01003850">
    <property type="protein sequence ID" value="EJK74226.1"/>
    <property type="molecule type" value="Genomic_DNA"/>
</dbReference>
<evidence type="ECO:0000313" key="2">
    <source>
        <dbReference type="EMBL" id="EJK74226.1"/>
    </source>
</evidence>
<accession>K0TJZ1</accession>
<evidence type="ECO:0000313" key="3">
    <source>
        <dbReference type="Proteomes" id="UP000266841"/>
    </source>
</evidence>
<organism evidence="2 3">
    <name type="scientific">Thalassiosira oceanica</name>
    <name type="common">Marine diatom</name>
    <dbReference type="NCBI Taxonomy" id="159749"/>
    <lineage>
        <taxon>Eukaryota</taxon>
        <taxon>Sar</taxon>
        <taxon>Stramenopiles</taxon>
        <taxon>Ochrophyta</taxon>
        <taxon>Bacillariophyta</taxon>
        <taxon>Coscinodiscophyceae</taxon>
        <taxon>Thalassiosirophycidae</taxon>
        <taxon>Thalassiosirales</taxon>
        <taxon>Thalassiosiraceae</taxon>
        <taxon>Thalassiosira</taxon>
    </lineage>
</organism>
<keyword evidence="3" id="KW-1185">Reference proteome</keyword>
<evidence type="ECO:0000256" key="1">
    <source>
        <dbReference type="SAM" id="MobiDB-lite"/>
    </source>
</evidence>
<protein>
    <submittedName>
        <fullName evidence="2">Uncharacterized protein</fullName>
    </submittedName>
</protein>
<dbReference type="AlphaFoldDB" id="K0TJZ1"/>
<dbReference type="Proteomes" id="UP000266841">
    <property type="component" value="Unassembled WGS sequence"/>
</dbReference>
<name>K0TJZ1_THAOC</name>
<reference evidence="2 3" key="1">
    <citation type="journal article" date="2012" name="Genome Biol.">
        <title>Genome and low-iron response of an oceanic diatom adapted to chronic iron limitation.</title>
        <authorList>
            <person name="Lommer M."/>
            <person name="Specht M."/>
            <person name="Roy A.S."/>
            <person name="Kraemer L."/>
            <person name="Andreson R."/>
            <person name="Gutowska M.A."/>
            <person name="Wolf J."/>
            <person name="Bergner S.V."/>
            <person name="Schilhabel M.B."/>
            <person name="Klostermeier U.C."/>
            <person name="Beiko R.G."/>
            <person name="Rosenstiel P."/>
            <person name="Hippler M."/>
            <person name="Laroche J."/>
        </authorList>
    </citation>
    <scope>NUCLEOTIDE SEQUENCE [LARGE SCALE GENOMIC DNA]</scope>
    <source>
        <strain evidence="2 3">CCMP1005</strain>
    </source>
</reference>
<comment type="caution">
    <text evidence="2">The sequence shown here is derived from an EMBL/GenBank/DDBJ whole genome shotgun (WGS) entry which is preliminary data.</text>
</comment>
<feature type="compositionally biased region" description="Basic and acidic residues" evidence="1">
    <location>
        <begin position="122"/>
        <end position="131"/>
    </location>
</feature>
<gene>
    <name evidence="2" type="ORF">THAOC_04104</name>
</gene>
<feature type="region of interest" description="Disordered" evidence="1">
    <location>
        <begin position="111"/>
        <end position="139"/>
    </location>
</feature>
<sequence>MPSPKMGVRKIGQWNSIEKGLAYTGPLPIFPNFRKSCRQRLAATESQAFFAQPAKGTNPLAPSIVAGRVQPLAECFEKDVQSFFMETGDRHRNCWSKLAQVGYQDLQQHCKEAEPANGSSRSDIKSSDHTRAHNMTSQEDALARDDDVFPFLDKLAGSGHGSRKALMKAPNLMDGALWGFPGGVPGHYS</sequence>